<reference evidence="3 4" key="1">
    <citation type="journal article" date="2007" name="Proc. Natl. Acad. Sci. U.S.A.">
        <title>The tiny eukaryote Ostreococcus provides genomic insights into the paradox of plankton speciation.</title>
        <authorList>
            <person name="Palenik B."/>
            <person name="Grimwood J."/>
            <person name="Aerts A."/>
            <person name="Rouze P."/>
            <person name="Salamov A."/>
            <person name="Putnam N."/>
            <person name="Dupont C."/>
            <person name="Jorgensen R."/>
            <person name="Derelle E."/>
            <person name="Rombauts S."/>
            <person name="Zhou K."/>
            <person name="Otillar R."/>
            <person name="Merchant S.S."/>
            <person name="Podell S."/>
            <person name="Gaasterland T."/>
            <person name="Napoli C."/>
            <person name="Gendler K."/>
            <person name="Manuell A."/>
            <person name="Tai V."/>
            <person name="Vallon O."/>
            <person name="Piganeau G."/>
            <person name="Jancek S."/>
            <person name="Heijde M."/>
            <person name="Jabbari K."/>
            <person name="Bowler C."/>
            <person name="Lohr M."/>
            <person name="Robbens S."/>
            <person name="Werner G."/>
            <person name="Dubchak I."/>
            <person name="Pazour G.J."/>
            <person name="Ren Q."/>
            <person name="Paulsen I."/>
            <person name="Delwiche C."/>
            <person name="Schmutz J."/>
            <person name="Rokhsar D."/>
            <person name="Van de Peer Y."/>
            <person name="Moreau H."/>
            <person name="Grigoriev I.V."/>
        </authorList>
    </citation>
    <scope>NUCLEOTIDE SEQUENCE [LARGE SCALE GENOMIC DNA]</scope>
    <source>
        <strain evidence="3 4">CCE9901</strain>
    </source>
</reference>
<proteinExistence type="inferred from homology"/>
<dbReference type="KEGG" id="olu:OSTLU_31381"/>
<dbReference type="RefSeq" id="XP_001417353.1">
    <property type="nucleotide sequence ID" value="XM_001417316.1"/>
</dbReference>
<dbReference type="PANTHER" id="PTHR34557">
    <property type="entry name" value="PHYTOCHROMOBILIN:FERREDOXIN OXIDOREDUCTASE, CHLOROPLASTIC"/>
    <property type="match status" value="1"/>
</dbReference>
<gene>
    <name evidence="3" type="primary">PCYA</name>
    <name evidence="3" type="ORF">OSTLU_31381</name>
</gene>
<comment type="similarity">
    <text evidence="1">Belongs to the HY2 family.</text>
</comment>
<accession>A4RWL8</accession>
<dbReference type="STRING" id="436017.A4RWL8"/>
<evidence type="ECO:0008006" key="5">
    <source>
        <dbReference type="Google" id="ProtNLM"/>
    </source>
</evidence>
<dbReference type="eggNOG" id="ENOG502S6B2">
    <property type="taxonomic scope" value="Eukaryota"/>
</dbReference>
<dbReference type="Pfam" id="PF05996">
    <property type="entry name" value="Fe_bilin_red"/>
    <property type="match status" value="1"/>
</dbReference>
<dbReference type="GO" id="GO:0050897">
    <property type="term" value="F:cobalt ion binding"/>
    <property type="evidence" value="ECO:0007669"/>
    <property type="project" value="InterPro"/>
</dbReference>
<sequence length="216" mass="23797">MRPGKDAEAKLSVENAVYESDVFRKMHCELAWGDGGFEVLHVVMYPWAERAAPVFAADVVGFGGRVSLCIADVAPVTKDLSLPRSYVDALAPELERALGDGLTRRELPDWGRAILGPLCLCVGPKVGDDARADVDAFFRYAFKLHDANCALASAPELILPSDSSVALDAQVRFCERQLENVKTRRALERAFGVDLTDRYMRQVLFDVTPSTPRRPS</sequence>
<dbReference type="HOGENOM" id="CLU_074224_0_0_1"/>
<dbReference type="GO" id="GO:0010024">
    <property type="term" value="P:phytochromobilin biosynthetic process"/>
    <property type="evidence" value="ECO:0007669"/>
    <property type="project" value="InterPro"/>
</dbReference>
<dbReference type="AlphaFoldDB" id="A4RWL8"/>
<keyword evidence="4" id="KW-1185">Reference proteome</keyword>
<dbReference type="OMA" id="YQTPQFR"/>
<protein>
    <recommendedName>
        <fullName evidence="5">Phycocyanobilin:ferredoxin oxidoreductase</fullName>
    </recommendedName>
</protein>
<dbReference type="Gene3D" id="3.40.1500.20">
    <property type="match status" value="1"/>
</dbReference>
<evidence type="ECO:0000313" key="4">
    <source>
        <dbReference type="Proteomes" id="UP000001568"/>
    </source>
</evidence>
<dbReference type="OrthoDB" id="496703at2759"/>
<dbReference type="Gramene" id="ABO95646">
    <property type="protein sequence ID" value="ABO95646"/>
    <property type="gene ID" value="OSTLU_31381"/>
</dbReference>
<keyword evidence="2" id="KW-0560">Oxidoreductase</keyword>
<evidence type="ECO:0000256" key="1">
    <source>
        <dbReference type="ARBA" id="ARBA00006908"/>
    </source>
</evidence>
<dbReference type="GO" id="GO:0016636">
    <property type="term" value="F:oxidoreductase activity, acting on the CH-CH group of donors, iron-sulfur protein as acceptor"/>
    <property type="evidence" value="ECO:0007669"/>
    <property type="project" value="InterPro"/>
</dbReference>
<evidence type="ECO:0000313" key="3">
    <source>
        <dbReference type="EMBL" id="ABO95646.1"/>
    </source>
</evidence>
<dbReference type="InterPro" id="IPR009249">
    <property type="entry name" value="Ferredoxin-dep_bilin_Rdtase"/>
</dbReference>
<dbReference type="PANTHER" id="PTHR34557:SF1">
    <property type="entry name" value="PHYTOCHROMOBILIN:FERREDOXIN OXIDOREDUCTASE, CHLOROPLASTIC"/>
    <property type="match status" value="1"/>
</dbReference>
<name>A4RWL8_OSTLU</name>
<dbReference type="GeneID" id="5001542"/>
<dbReference type="EMBL" id="CP000584">
    <property type="protein sequence ID" value="ABO95646.1"/>
    <property type="molecule type" value="Genomic_DNA"/>
</dbReference>
<evidence type="ECO:0000256" key="2">
    <source>
        <dbReference type="ARBA" id="ARBA00023002"/>
    </source>
</evidence>
<organism evidence="3 4">
    <name type="scientific">Ostreococcus lucimarinus (strain CCE9901)</name>
    <dbReference type="NCBI Taxonomy" id="436017"/>
    <lineage>
        <taxon>Eukaryota</taxon>
        <taxon>Viridiplantae</taxon>
        <taxon>Chlorophyta</taxon>
        <taxon>Mamiellophyceae</taxon>
        <taxon>Mamiellales</taxon>
        <taxon>Bathycoccaceae</taxon>
        <taxon>Ostreococcus</taxon>
    </lineage>
</organism>
<dbReference type="Proteomes" id="UP000001568">
    <property type="component" value="Chromosome 4"/>
</dbReference>